<name>A0A8T0GEB7_CERPU</name>
<reference evidence="2" key="1">
    <citation type="submission" date="2020-06" db="EMBL/GenBank/DDBJ databases">
        <title>WGS assembly of Ceratodon purpureus strain R40.</title>
        <authorList>
            <person name="Carey S.B."/>
            <person name="Jenkins J."/>
            <person name="Shu S."/>
            <person name="Lovell J.T."/>
            <person name="Sreedasyam A."/>
            <person name="Maumus F."/>
            <person name="Tiley G.P."/>
            <person name="Fernandez-Pozo N."/>
            <person name="Barry K."/>
            <person name="Chen C."/>
            <person name="Wang M."/>
            <person name="Lipzen A."/>
            <person name="Daum C."/>
            <person name="Saski C.A."/>
            <person name="Payton A.C."/>
            <person name="Mcbreen J.C."/>
            <person name="Conrad R.E."/>
            <person name="Kollar L.M."/>
            <person name="Olsson S."/>
            <person name="Huttunen S."/>
            <person name="Landis J.B."/>
            <person name="Wickett N.J."/>
            <person name="Johnson M.G."/>
            <person name="Rensing S.A."/>
            <person name="Grimwood J."/>
            <person name="Schmutz J."/>
            <person name="Mcdaniel S.F."/>
        </authorList>
    </citation>
    <scope>NUCLEOTIDE SEQUENCE</scope>
    <source>
        <strain evidence="2">R40</strain>
    </source>
</reference>
<keyword evidence="1" id="KW-0732">Signal</keyword>
<proteinExistence type="predicted"/>
<protein>
    <submittedName>
        <fullName evidence="2">Uncharacterized protein</fullName>
    </submittedName>
</protein>
<organism evidence="2 3">
    <name type="scientific">Ceratodon purpureus</name>
    <name type="common">Fire moss</name>
    <name type="synonym">Dicranum purpureum</name>
    <dbReference type="NCBI Taxonomy" id="3225"/>
    <lineage>
        <taxon>Eukaryota</taxon>
        <taxon>Viridiplantae</taxon>
        <taxon>Streptophyta</taxon>
        <taxon>Embryophyta</taxon>
        <taxon>Bryophyta</taxon>
        <taxon>Bryophytina</taxon>
        <taxon>Bryopsida</taxon>
        <taxon>Dicranidae</taxon>
        <taxon>Pseudoditrichales</taxon>
        <taxon>Ditrichaceae</taxon>
        <taxon>Ceratodon</taxon>
    </lineage>
</organism>
<evidence type="ECO:0000313" key="3">
    <source>
        <dbReference type="Proteomes" id="UP000822688"/>
    </source>
</evidence>
<comment type="caution">
    <text evidence="2">The sequence shown here is derived from an EMBL/GenBank/DDBJ whole genome shotgun (WGS) entry which is preliminary data.</text>
</comment>
<keyword evidence="3" id="KW-1185">Reference proteome</keyword>
<feature type="chain" id="PRO_5035818812" evidence="1">
    <location>
        <begin position="21"/>
        <end position="57"/>
    </location>
</feature>
<accession>A0A8T0GEB7</accession>
<feature type="signal peptide" evidence="1">
    <location>
        <begin position="1"/>
        <end position="20"/>
    </location>
</feature>
<evidence type="ECO:0000256" key="1">
    <source>
        <dbReference type="SAM" id="SignalP"/>
    </source>
</evidence>
<dbReference type="Proteomes" id="UP000822688">
    <property type="component" value="Chromosome 12"/>
</dbReference>
<sequence length="57" mass="6357">MNNSATCTILLLNFFSTVRSILTIRECLPIDSNDDLLPILVSNVALRLCTILLHDIL</sequence>
<evidence type="ECO:0000313" key="2">
    <source>
        <dbReference type="EMBL" id="KAG0555552.1"/>
    </source>
</evidence>
<dbReference type="AlphaFoldDB" id="A0A8T0GEB7"/>
<dbReference type="EMBL" id="CM026433">
    <property type="protein sequence ID" value="KAG0555552.1"/>
    <property type="molecule type" value="Genomic_DNA"/>
</dbReference>
<gene>
    <name evidence="2" type="ORF">KC19_12G177200</name>
</gene>